<organism evidence="2 3">
    <name type="scientific">Clostridium brassicae</name>
    <dbReference type="NCBI Taxonomy" id="2999072"/>
    <lineage>
        <taxon>Bacteria</taxon>
        <taxon>Bacillati</taxon>
        <taxon>Bacillota</taxon>
        <taxon>Clostridia</taxon>
        <taxon>Eubacteriales</taxon>
        <taxon>Clostridiaceae</taxon>
        <taxon>Clostridium</taxon>
    </lineage>
</organism>
<accession>A0ABT4DFA7</accession>
<dbReference type="InterPro" id="IPR011009">
    <property type="entry name" value="Kinase-like_dom_sf"/>
</dbReference>
<name>A0ABT4DFA7_9CLOT</name>
<dbReference type="Gene3D" id="3.30.200.20">
    <property type="entry name" value="Phosphorylase Kinase, domain 1"/>
    <property type="match status" value="1"/>
</dbReference>
<dbReference type="SUPFAM" id="SSF56112">
    <property type="entry name" value="Protein kinase-like (PK-like)"/>
    <property type="match status" value="1"/>
</dbReference>
<dbReference type="Proteomes" id="UP001144612">
    <property type="component" value="Unassembled WGS sequence"/>
</dbReference>
<dbReference type="InterPro" id="IPR014255">
    <property type="entry name" value="Spore_coat_CotS"/>
</dbReference>
<gene>
    <name evidence="2" type="ORF">OW729_13805</name>
</gene>
<dbReference type="PANTHER" id="PTHR39179">
    <property type="entry name" value="SPORE COAT PROTEIN I"/>
    <property type="match status" value="1"/>
</dbReference>
<dbReference type="NCBIfam" id="TIGR02906">
    <property type="entry name" value="spore_CotS"/>
    <property type="match status" value="1"/>
</dbReference>
<dbReference type="Pfam" id="PF01636">
    <property type="entry name" value="APH"/>
    <property type="match status" value="1"/>
</dbReference>
<proteinExistence type="predicted"/>
<dbReference type="Gene3D" id="3.90.1200.10">
    <property type="match status" value="1"/>
</dbReference>
<keyword evidence="2" id="KW-0167">Capsid protein</keyword>
<evidence type="ECO:0000313" key="3">
    <source>
        <dbReference type="Proteomes" id="UP001144612"/>
    </source>
</evidence>
<feature type="domain" description="Aminoglycoside phosphotransferase" evidence="1">
    <location>
        <begin position="46"/>
        <end position="257"/>
    </location>
</feature>
<dbReference type="InterPro" id="IPR002575">
    <property type="entry name" value="Aminoglycoside_PTrfase"/>
</dbReference>
<evidence type="ECO:0000313" key="2">
    <source>
        <dbReference type="EMBL" id="MCY6959689.1"/>
    </source>
</evidence>
<protein>
    <submittedName>
        <fullName evidence="2">CotS family spore coat protein</fullName>
    </submittedName>
</protein>
<keyword evidence="3" id="KW-1185">Reference proteome</keyword>
<comment type="caution">
    <text evidence="2">The sequence shown here is derived from an EMBL/GenBank/DDBJ whole genome shotgun (WGS) entry which is preliminary data.</text>
</comment>
<sequence>MPNAAKSYNLNLLSEENVKKCVLPHYNLEGAKIEPIKFKDTDKQRAVYRIEHSNKEYCLKKVYFGKEDLLFVYSAIEWLYRHSLNVPRILPNKYNGRFVEYEGMLFILTPWIEGEKCNYDLTLNLDKSCSTLATFHNKCNNFTPINGSSSRKGCNNLYESINKHFQQLLIHSNMAFKYKDNFSKIYLKNFNKAIYLAKKSVEALSRVNPNNLTVSLCHMDYVNKNLIFDSNSNIWIIDFDKCRMDYVAYDLSYFFRRLLKREKTCWDIDTAILCLKSYEKIRPLNIDEYYYLLGYLTFPQKYWKISKDYYRNIRKCNKKAFRDILYSSCKSFDSQIKFNDEFNNYINENVPTN</sequence>
<evidence type="ECO:0000259" key="1">
    <source>
        <dbReference type="Pfam" id="PF01636"/>
    </source>
</evidence>
<dbReference type="EMBL" id="JAPQFJ010000015">
    <property type="protein sequence ID" value="MCY6959689.1"/>
    <property type="molecule type" value="Genomic_DNA"/>
</dbReference>
<keyword evidence="2" id="KW-0946">Virion</keyword>
<dbReference type="PANTHER" id="PTHR39179:SF1">
    <property type="entry name" value="SPORE COAT PROTEIN I"/>
    <property type="match status" value="1"/>
</dbReference>
<dbReference type="InterPro" id="IPR047175">
    <property type="entry name" value="CotS-like"/>
</dbReference>
<reference evidence="2" key="1">
    <citation type="submission" date="2022-12" db="EMBL/GenBank/DDBJ databases">
        <title>Clostridium sp. nov., isolated from industrial wastewater.</title>
        <authorList>
            <person name="Jiayan W."/>
        </authorList>
    </citation>
    <scope>NUCLEOTIDE SEQUENCE</scope>
    <source>
        <strain evidence="2">ZC22-4</strain>
    </source>
</reference>
<dbReference type="RefSeq" id="WP_268062124.1">
    <property type="nucleotide sequence ID" value="NZ_JAPQFJ010000015.1"/>
</dbReference>